<dbReference type="PANTHER" id="PTHR12558:SF13">
    <property type="entry name" value="CELL DIVISION CYCLE PROTEIN 27 HOMOLOG"/>
    <property type="match status" value="1"/>
</dbReference>
<feature type="chain" id="PRO_5044259595" evidence="2">
    <location>
        <begin position="20"/>
        <end position="380"/>
    </location>
</feature>
<proteinExistence type="predicted"/>
<protein>
    <submittedName>
        <fullName evidence="3">Tetratricopeptide repeat protein</fullName>
    </submittedName>
</protein>
<feature type="repeat" description="TPR" evidence="1">
    <location>
        <begin position="166"/>
        <end position="199"/>
    </location>
</feature>
<dbReference type="SUPFAM" id="SSF48452">
    <property type="entry name" value="TPR-like"/>
    <property type="match status" value="1"/>
</dbReference>
<feature type="signal peptide" evidence="2">
    <location>
        <begin position="1"/>
        <end position="19"/>
    </location>
</feature>
<keyword evidence="1" id="KW-0802">TPR repeat</keyword>
<evidence type="ECO:0000313" key="3">
    <source>
        <dbReference type="EMBL" id="XDU66250.1"/>
    </source>
</evidence>
<dbReference type="SMART" id="SM00028">
    <property type="entry name" value="TPR"/>
    <property type="match status" value="3"/>
</dbReference>
<dbReference type="Pfam" id="PF13181">
    <property type="entry name" value="TPR_8"/>
    <property type="match status" value="2"/>
</dbReference>
<dbReference type="InterPro" id="IPR011990">
    <property type="entry name" value="TPR-like_helical_dom_sf"/>
</dbReference>
<dbReference type="InterPro" id="IPR019734">
    <property type="entry name" value="TPR_rpt"/>
</dbReference>
<evidence type="ECO:0000256" key="1">
    <source>
        <dbReference type="PROSITE-ProRule" id="PRU00339"/>
    </source>
</evidence>
<evidence type="ECO:0000256" key="2">
    <source>
        <dbReference type="SAM" id="SignalP"/>
    </source>
</evidence>
<sequence length="380" mass="41297">MKKLLLIGAILVTGALSFADSKADYEKARTLAGQKKTAEAVKILETLSKTGDAEYKQRANLELGSYYLQQNQISKAKPYLVTAFDDGKVVNGYSAEAARLLYLVGIAEKDKESAEKYILWTDKKTEGKDADITSSLIIFYFDNNEQSKGTARYNQAMKSTDKAFVSEVNYNVGQYYMTKNNNAQAKTYLQKAYTGAPQKVNGAGILLAEIAMSEKNTAQAEKYLTEMNTAAGGKNTQILGMLGTFYLQKGDATKAEQFLSKAVAAEPKNVEAKVLLLGIYEMQKNTAKVNSTYSQLKSGTPKVTNAQIGTYFAQAGAGDLAVKYLQKSISEDKNNEAKVILGQVYAAAGKKAEAVKVLEEAVKAKVKGAADVLKQVQSMK</sequence>
<keyword evidence="2" id="KW-0732">Signal</keyword>
<dbReference type="AlphaFoldDB" id="A0AB39VEY9"/>
<dbReference type="Pfam" id="PF13432">
    <property type="entry name" value="TPR_16"/>
    <property type="match status" value="1"/>
</dbReference>
<dbReference type="Gene3D" id="1.25.40.10">
    <property type="entry name" value="Tetratricopeptide repeat domain"/>
    <property type="match status" value="3"/>
</dbReference>
<dbReference type="RefSeq" id="WP_369710636.1">
    <property type="nucleotide sequence ID" value="NZ_CP165644.1"/>
</dbReference>
<organism evidence="3">
    <name type="scientific">Leptotrichia rugosa</name>
    <dbReference type="NCBI Taxonomy" id="3239302"/>
    <lineage>
        <taxon>Bacteria</taxon>
        <taxon>Fusobacteriati</taxon>
        <taxon>Fusobacteriota</taxon>
        <taxon>Fusobacteriia</taxon>
        <taxon>Fusobacteriales</taxon>
        <taxon>Leptotrichiaceae</taxon>
        <taxon>Leptotrichia</taxon>
    </lineage>
</organism>
<dbReference type="PANTHER" id="PTHR12558">
    <property type="entry name" value="CELL DIVISION CYCLE 16,23,27"/>
    <property type="match status" value="1"/>
</dbReference>
<accession>A0AB39VEY9</accession>
<feature type="repeat" description="TPR" evidence="1">
    <location>
        <begin position="236"/>
        <end position="269"/>
    </location>
</feature>
<dbReference type="PROSITE" id="PS50005">
    <property type="entry name" value="TPR"/>
    <property type="match status" value="2"/>
</dbReference>
<gene>
    <name evidence="3" type="ORF">AB8B22_07440</name>
</gene>
<dbReference type="KEGG" id="lrug:AB8B22_07440"/>
<dbReference type="EMBL" id="CP165644">
    <property type="protein sequence ID" value="XDU66250.1"/>
    <property type="molecule type" value="Genomic_DNA"/>
</dbReference>
<reference evidence="3" key="1">
    <citation type="submission" date="2024-07" db="EMBL/GenBank/DDBJ databases">
        <authorList>
            <person name="Li X.-J."/>
            <person name="Wang X."/>
        </authorList>
    </citation>
    <scope>NUCLEOTIDE SEQUENCE</scope>
    <source>
        <strain evidence="3">HSP-334</strain>
    </source>
</reference>
<name>A0AB39VEY9_9FUSO</name>